<protein>
    <submittedName>
        <fullName evidence="1">Uncharacterized protein</fullName>
    </submittedName>
</protein>
<gene>
    <name evidence="1" type="ORF">L6164_005601</name>
</gene>
<dbReference type="EMBL" id="CM039428">
    <property type="protein sequence ID" value="KAI4351223.1"/>
    <property type="molecule type" value="Genomic_DNA"/>
</dbReference>
<dbReference type="Proteomes" id="UP000828941">
    <property type="component" value="Chromosome 3"/>
</dbReference>
<name>A0ACB9PRC6_BAUVA</name>
<accession>A0ACB9PRC6</accession>
<sequence>MQSPSPDSDDISSLERTGYAYYSVGLSLGVIFMIVFVTLISHYCCDRNWHNWRSRQTESNRSRFHTGMERRDTALTIRPGLNEATLNSYPVLLYSETKLHKGNSTPSCCSICLADYKDSHLLRLLPDCGHFFHQRCIDMWLRMNPSCPMCRTSPLSTPLAEVTPLAAASSV</sequence>
<evidence type="ECO:0000313" key="2">
    <source>
        <dbReference type="Proteomes" id="UP000828941"/>
    </source>
</evidence>
<proteinExistence type="predicted"/>
<comment type="caution">
    <text evidence="1">The sequence shown here is derived from an EMBL/GenBank/DDBJ whole genome shotgun (WGS) entry which is preliminary data.</text>
</comment>
<keyword evidence="2" id="KW-1185">Reference proteome</keyword>
<organism evidence="1 2">
    <name type="scientific">Bauhinia variegata</name>
    <name type="common">Purple orchid tree</name>
    <name type="synonym">Phanera variegata</name>
    <dbReference type="NCBI Taxonomy" id="167791"/>
    <lineage>
        <taxon>Eukaryota</taxon>
        <taxon>Viridiplantae</taxon>
        <taxon>Streptophyta</taxon>
        <taxon>Embryophyta</taxon>
        <taxon>Tracheophyta</taxon>
        <taxon>Spermatophyta</taxon>
        <taxon>Magnoliopsida</taxon>
        <taxon>eudicotyledons</taxon>
        <taxon>Gunneridae</taxon>
        <taxon>Pentapetalae</taxon>
        <taxon>rosids</taxon>
        <taxon>fabids</taxon>
        <taxon>Fabales</taxon>
        <taxon>Fabaceae</taxon>
        <taxon>Cercidoideae</taxon>
        <taxon>Cercideae</taxon>
        <taxon>Bauhiniinae</taxon>
        <taxon>Bauhinia</taxon>
    </lineage>
</organism>
<reference evidence="1 2" key="1">
    <citation type="journal article" date="2022" name="DNA Res.">
        <title>Chromosomal-level genome assembly of the orchid tree Bauhinia variegata (Leguminosae; Cercidoideae) supports the allotetraploid origin hypothesis of Bauhinia.</title>
        <authorList>
            <person name="Zhong Y."/>
            <person name="Chen Y."/>
            <person name="Zheng D."/>
            <person name="Pang J."/>
            <person name="Liu Y."/>
            <person name="Luo S."/>
            <person name="Meng S."/>
            <person name="Qian L."/>
            <person name="Wei D."/>
            <person name="Dai S."/>
            <person name="Zhou R."/>
        </authorList>
    </citation>
    <scope>NUCLEOTIDE SEQUENCE [LARGE SCALE GENOMIC DNA]</scope>
    <source>
        <strain evidence="1">BV-YZ2020</strain>
    </source>
</reference>
<evidence type="ECO:0000313" key="1">
    <source>
        <dbReference type="EMBL" id="KAI4351223.1"/>
    </source>
</evidence>